<feature type="transmembrane region" description="Helical" evidence="1">
    <location>
        <begin position="16"/>
        <end position="35"/>
    </location>
</feature>
<evidence type="ECO:0000259" key="2">
    <source>
        <dbReference type="Pfam" id="PF01970"/>
    </source>
</evidence>
<gene>
    <name evidence="3" type="ORF">EV681_2484</name>
</gene>
<dbReference type="EMBL" id="SHKO01000002">
    <property type="protein sequence ID" value="RZT94068.1"/>
    <property type="molecule type" value="Genomic_DNA"/>
</dbReference>
<feature type="transmembrane region" description="Helical" evidence="1">
    <location>
        <begin position="359"/>
        <end position="378"/>
    </location>
</feature>
<evidence type="ECO:0000313" key="4">
    <source>
        <dbReference type="Proteomes" id="UP000293398"/>
    </source>
</evidence>
<keyword evidence="4" id="KW-1185">Reference proteome</keyword>
<dbReference type="PANTHER" id="PTHR35342:SF5">
    <property type="entry name" value="TRICARBOXYLIC TRANSPORT PROTEIN"/>
    <property type="match status" value="1"/>
</dbReference>
<dbReference type="PANTHER" id="PTHR35342">
    <property type="entry name" value="TRICARBOXYLIC TRANSPORT PROTEIN"/>
    <property type="match status" value="1"/>
</dbReference>
<dbReference type="Pfam" id="PF01970">
    <property type="entry name" value="TctA"/>
    <property type="match status" value="1"/>
</dbReference>
<feature type="transmembrane region" description="Helical" evidence="1">
    <location>
        <begin position="254"/>
        <end position="278"/>
    </location>
</feature>
<feature type="transmembrane region" description="Helical" evidence="1">
    <location>
        <begin position="199"/>
        <end position="223"/>
    </location>
</feature>
<feature type="transmembrane region" description="Helical" evidence="1">
    <location>
        <begin position="108"/>
        <end position="134"/>
    </location>
</feature>
<evidence type="ECO:0000256" key="1">
    <source>
        <dbReference type="SAM" id="Phobius"/>
    </source>
</evidence>
<protein>
    <submittedName>
        <fullName evidence="3">TctA family transporter</fullName>
    </submittedName>
</protein>
<dbReference type="AlphaFoldDB" id="A0A4Q7VFA7"/>
<feature type="transmembrane region" description="Helical" evidence="1">
    <location>
        <begin position="315"/>
        <end position="339"/>
    </location>
</feature>
<feature type="transmembrane region" description="Helical" evidence="1">
    <location>
        <begin position="146"/>
        <end position="163"/>
    </location>
</feature>
<feature type="transmembrane region" description="Helical" evidence="1">
    <location>
        <begin position="169"/>
        <end position="187"/>
    </location>
</feature>
<feature type="domain" description="DUF112" evidence="2">
    <location>
        <begin position="19"/>
        <end position="439"/>
    </location>
</feature>
<evidence type="ECO:0000313" key="3">
    <source>
        <dbReference type="EMBL" id="RZT94068.1"/>
    </source>
</evidence>
<comment type="caution">
    <text evidence="3">The sequence shown here is derived from an EMBL/GenBank/DDBJ whole genome shotgun (WGS) entry which is preliminary data.</text>
</comment>
<feature type="transmembrane region" description="Helical" evidence="1">
    <location>
        <begin position="470"/>
        <end position="491"/>
    </location>
</feature>
<feature type="transmembrane region" description="Helical" evidence="1">
    <location>
        <begin position="42"/>
        <end position="64"/>
    </location>
</feature>
<keyword evidence="1" id="KW-0812">Transmembrane</keyword>
<name>A0A4Q7VFA7_9BURK</name>
<keyword evidence="1" id="KW-0472">Membrane</keyword>
<dbReference type="Proteomes" id="UP000293398">
    <property type="component" value="Unassembled WGS sequence"/>
</dbReference>
<keyword evidence="1" id="KW-1133">Transmembrane helix</keyword>
<feature type="transmembrane region" description="Helical" evidence="1">
    <location>
        <begin position="390"/>
        <end position="412"/>
    </location>
</feature>
<accession>A0A4Q7VFA7</accession>
<reference evidence="3 4" key="1">
    <citation type="submission" date="2019-02" db="EMBL/GenBank/DDBJ databases">
        <title>Genomic Encyclopedia of Type Strains, Phase IV (KMG-IV): sequencing the most valuable type-strain genomes for metagenomic binning, comparative biology and taxonomic classification.</title>
        <authorList>
            <person name="Goeker M."/>
        </authorList>
    </citation>
    <scope>NUCLEOTIDE SEQUENCE [LARGE SCALE GENOMIC DNA]</scope>
    <source>
        <strain evidence="3 4">DSM 23814</strain>
    </source>
</reference>
<sequence length="512" mass="54063">MFMSNFTAALGQVTDPFVLGVILVAAIFGLFVGAIPGLSATMAVALLVPVTFFMDAVPAIAMMVTSTAMAITSGDVPGCLLRIPGTPSSAAYTDEAYNMTRKGLADQALGASIVFSFVGGLFGTIVLITCAPMLANFALNFSSYEFFWLVVLGLSCSIVITPASQLKGFVSLLIGLLLACVGMNNPAAYPRFTFGNEDLMNGVTLLPMMVGMFAIAEVLRYAVNSEDKLGEVKAQIGNIFTGMWTLTKKYPISILRGSVLGTIVGALPGAGADIAAWMSYGMSKKFSKEPEKFGTGHVEGIVEAGASNNSALAGAWIPALVFGIPGDSITAIVVGVLYMKNLTPGPMIFTNNAVEMYSIFLVFIIANILMLPLGYALVKIARNVLQVPRSLLMPIILLFSIVGTFAINNSPFDVIIMMLMGLLAYVMEENEFPIAPAVLGVVLGGMLEENFISSMIKADGDFSMFFSRPIAAILGVVAILIWTIPIIKLFFGKPKPPAGGNGDPVTKPGITT</sequence>
<organism evidence="3 4">
    <name type="scientific">Advenella incenata</name>
    <dbReference type="NCBI Taxonomy" id="267800"/>
    <lineage>
        <taxon>Bacteria</taxon>
        <taxon>Pseudomonadati</taxon>
        <taxon>Pseudomonadota</taxon>
        <taxon>Betaproteobacteria</taxon>
        <taxon>Burkholderiales</taxon>
        <taxon>Alcaligenaceae</taxon>
    </lineage>
</organism>
<proteinExistence type="predicted"/>
<dbReference type="InterPro" id="IPR002823">
    <property type="entry name" value="DUF112_TM"/>
</dbReference>